<evidence type="ECO:0000256" key="2">
    <source>
        <dbReference type="SAM" id="Phobius"/>
    </source>
</evidence>
<gene>
    <name evidence="3" type="ORF">SMONO_v1c04460</name>
</gene>
<feature type="transmembrane region" description="Helical" evidence="2">
    <location>
        <begin position="311"/>
        <end position="331"/>
    </location>
</feature>
<feature type="transmembrane region" description="Helical" evidence="2">
    <location>
        <begin position="393"/>
        <end position="415"/>
    </location>
</feature>
<evidence type="ECO:0000313" key="4">
    <source>
        <dbReference type="Proteomes" id="UP000234790"/>
    </source>
</evidence>
<evidence type="ECO:0008006" key="5">
    <source>
        <dbReference type="Google" id="ProtNLM"/>
    </source>
</evidence>
<sequence length="480" mass="54785">MEANKIYQDSIFLLANLIKNEKLRVELLNDSELKKQVIELVNDLLLLEIDENCTFKDQKWGPVFGKALVNITKEKIKFIKPDGKKTDEVLSDITFLQTYCFNNLQISRDSLTDQSFELTDEFVKENSKITDELKQKYLKSTTSSKPEPEVVDKTKEKPNTQQTGFEGFAGAQSAQGNPFMGSVPPHPLQDVRFYPYNSKPKYTKWLKLSLGIALGVCAIMFVLISILLTTFRFFITKEMISVDNGWSTDFVSKWNEYLKDRAGVYWSLGNFLGIVTGGTNYIYLILIIAMMSWIIYTIVQPPKTYRQKFIIPGINLVIPVMFIFMMIFNLAKPLGFIFGSDVHSELLQRTFAVSVAGVQTQEALDNWISANNAGVNNLINIMSEGFNLLPIKILLWFFFISLIVASISIVAVLALNPKIDREKIAKANNEYQTMIAEAMQGRKYEIDPSIYEPQEEIDAFLKELKDRKDKKNKDKNHGDN</sequence>
<feature type="region of interest" description="Disordered" evidence="1">
    <location>
        <begin position="140"/>
        <end position="165"/>
    </location>
</feature>
<dbReference type="KEGG" id="smoo:SMONO_v1c04460"/>
<dbReference type="Proteomes" id="UP000234790">
    <property type="component" value="Chromosome"/>
</dbReference>
<evidence type="ECO:0000256" key="1">
    <source>
        <dbReference type="SAM" id="MobiDB-lite"/>
    </source>
</evidence>
<dbReference type="EMBL" id="CP025543">
    <property type="protein sequence ID" value="AUM62695.1"/>
    <property type="molecule type" value="Genomic_DNA"/>
</dbReference>
<evidence type="ECO:0000313" key="3">
    <source>
        <dbReference type="EMBL" id="AUM62695.1"/>
    </source>
</evidence>
<feature type="transmembrane region" description="Helical" evidence="2">
    <location>
        <begin position="208"/>
        <end position="235"/>
    </location>
</feature>
<dbReference type="OrthoDB" id="392088at2"/>
<keyword evidence="2" id="KW-0812">Transmembrane</keyword>
<keyword evidence="2" id="KW-1133">Transmembrane helix</keyword>
<keyword evidence="2" id="KW-0472">Membrane</keyword>
<feature type="transmembrane region" description="Helical" evidence="2">
    <location>
        <begin position="281"/>
        <end position="299"/>
    </location>
</feature>
<keyword evidence="4" id="KW-1185">Reference proteome</keyword>
<feature type="compositionally biased region" description="Basic and acidic residues" evidence="1">
    <location>
        <begin position="146"/>
        <end position="158"/>
    </location>
</feature>
<name>A0A2K9LWC7_SPISQ</name>
<reference evidence="3 4" key="1">
    <citation type="submission" date="2017-12" db="EMBL/GenBank/DDBJ databases">
        <title>Complete genome sequence of Spiroplasma monobiae MQ-1 (ATCC 33825).</title>
        <authorList>
            <person name="Tsai Y.-M."/>
            <person name="Lo W.-S."/>
            <person name="Wu P.-S."/>
            <person name="Cho S.-T."/>
            <person name="Kuo C.-H."/>
        </authorList>
    </citation>
    <scope>NUCLEOTIDE SEQUENCE [LARGE SCALE GENOMIC DNA]</scope>
    <source>
        <strain evidence="3 4">MQ-1</strain>
    </source>
</reference>
<accession>A0A2K9LWC7</accession>
<dbReference type="RefSeq" id="WP_101780752.1">
    <property type="nucleotide sequence ID" value="NZ_CP025543.1"/>
</dbReference>
<dbReference type="AlphaFoldDB" id="A0A2K9LWC7"/>
<proteinExistence type="predicted"/>
<organism evidence="3 4">
    <name type="scientific">Spiroplasma monobiae MQ-1</name>
    <dbReference type="NCBI Taxonomy" id="1336748"/>
    <lineage>
        <taxon>Bacteria</taxon>
        <taxon>Bacillati</taxon>
        <taxon>Mycoplasmatota</taxon>
        <taxon>Mollicutes</taxon>
        <taxon>Entomoplasmatales</taxon>
        <taxon>Spiroplasmataceae</taxon>
        <taxon>Spiroplasma</taxon>
    </lineage>
</organism>
<protein>
    <recommendedName>
        <fullName evidence="5">Transmembrane protein</fullName>
    </recommendedName>
</protein>